<dbReference type="SUPFAM" id="SSF81343">
    <property type="entry name" value="Fumarate reductase respiratory complex transmembrane subunits"/>
    <property type="match status" value="1"/>
</dbReference>
<reference evidence="3" key="2">
    <citation type="submission" date="2015-01" db="EMBL/GenBank/DDBJ databases">
        <title>Evolutionary Origins and Diversification of the Mycorrhizal Mutualists.</title>
        <authorList>
            <consortium name="DOE Joint Genome Institute"/>
            <consortium name="Mycorrhizal Genomics Consortium"/>
            <person name="Kohler A."/>
            <person name="Kuo A."/>
            <person name="Nagy L.G."/>
            <person name="Floudas D."/>
            <person name="Copeland A."/>
            <person name="Barry K.W."/>
            <person name="Cichocki N."/>
            <person name="Veneault-Fourrey C."/>
            <person name="LaButti K."/>
            <person name="Lindquist E.A."/>
            <person name="Lipzen A."/>
            <person name="Lundell T."/>
            <person name="Morin E."/>
            <person name="Murat C."/>
            <person name="Riley R."/>
            <person name="Ohm R."/>
            <person name="Sun H."/>
            <person name="Tunlid A."/>
            <person name="Henrissat B."/>
            <person name="Grigoriev I.V."/>
            <person name="Hibbett D.S."/>
            <person name="Martin F."/>
        </authorList>
    </citation>
    <scope>NUCLEOTIDE SEQUENCE [LARGE SCALE GENOMIC DNA]</scope>
    <source>
        <strain evidence="3">MAFF 305830</strain>
    </source>
</reference>
<dbReference type="HOGENOM" id="CLU_086446_0_0_1"/>
<sequence>MSTNEPKSTPPPKHEASTKQKVLKVLTAAQRYSAPFLSLFVGIHLAAPIAANFGGSELSTNVMLLGREYYQGKYTEPLLLFIPLGIHIGSSVARRLILRPPKRPALVTLTAWAALLAVPIHINIHRIYPSDPAPPISVLSPSELNYEFVKAAFSRWPVFSWVAYGGIASVVLLHAAEGAAIVSRYFTGHGLSKRVRRSVAALAITAVFFGLYKISQEPLRLRGLQLERVNAVYNAFPPHAYLG</sequence>
<reference evidence="2 3" key="1">
    <citation type="submission" date="2014-04" db="EMBL/GenBank/DDBJ databases">
        <authorList>
            <consortium name="DOE Joint Genome Institute"/>
            <person name="Kuo A."/>
            <person name="Zuccaro A."/>
            <person name="Kohler A."/>
            <person name="Nagy L.G."/>
            <person name="Floudas D."/>
            <person name="Copeland A."/>
            <person name="Barry K.W."/>
            <person name="Cichocki N."/>
            <person name="Veneault-Fourrey C."/>
            <person name="LaButti K."/>
            <person name="Lindquist E.A."/>
            <person name="Lipzen A."/>
            <person name="Lundell T."/>
            <person name="Morin E."/>
            <person name="Murat C."/>
            <person name="Sun H."/>
            <person name="Tunlid A."/>
            <person name="Henrissat B."/>
            <person name="Grigoriev I.V."/>
            <person name="Hibbett D.S."/>
            <person name="Martin F."/>
            <person name="Nordberg H.P."/>
            <person name="Cantor M.N."/>
            <person name="Hua S.X."/>
        </authorList>
    </citation>
    <scope>NUCLEOTIDE SEQUENCE [LARGE SCALE GENOMIC DNA]</scope>
    <source>
        <strain evidence="2 3">MAFF 305830</strain>
    </source>
</reference>
<dbReference type="PANTHER" id="PTHR38409:SF1">
    <property type="entry name" value="MITOCHONDRIAL ADAPTER PROTEIN MCP1"/>
    <property type="match status" value="1"/>
</dbReference>
<organism evidence="2 3">
    <name type="scientific">Serendipita vermifera MAFF 305830</name>
    <dbReference type="NCBI Taxonomy" id="933852"/>
    <lineage>
        <taxon>Eukaryota</taxon>
        <taxon>Fungi</taxon>
        <taxon>Dikarya</taxon>
        <taxon>Basidiomycota</taxon>
        <taxon>Agaricomycotina</taxon>
        <taxon>Agaricomycetes</taxon>
        <taxon>Sebacinales</taxon>
        <taxon>Serendipitaceae</taxon>
        <taxon>Serendipita</taxon>
    </lineage>
</organism>
<gene>
    <name evidence="2" type="ORF">M408DRAFT_329247</name>
</gene>
<dbReference type="Proteomes" id="UP000054097">
    <property type="component" value="Unassembled WGS sequence"/>
</dbReference>
<evidence type="ECO:0000313" key="3">
    <source>
        <dbReference type="Proteomes" id="UP000054097"/>
    </source>
</evidence>
<proteinExistence type="predicted"/>
<keyword evidence="1" id="KW-0472">Membrane</keyword>
<keyword evidence="1" id="KW-1133">Transmembrane helix</keyword>
<evidence type="ECO:0008006" key="4">
    <source>
        <dbReference type="Google" id="ProtNLM"/>
    </source>
</evidence>
<accession>A0A0C3BBF6</accession>
<dbReference type="AlphaFoldDB" id="A0A0C3BBF6"/>
<name>A0A0C3BBF6_SERVB</name>
<dbReference type="InterPro" id="IPR034804">
    <property type="entry name" value="SQR/QFR_C/D"/>
</dbReference>
<feature type="transmembrane region" description="Helical" evidence="1">
    <location>
        <begin position="161"/>
        <end position="186"/>
    </location>
</feature>
<dbReference type="InterPro" id="IPR039960">
    <property type="entry name" value="MCP1"/>
</dbReference>
<dbReference type="GO" id="GO:0055088">
    <property type="term" value="P:lipid homeostasis"/>
    <property type="evidence" value="ECO:0007669"/>
    <property type="project" value="InterPro"/>
</dbReference>
<dbReference type="EMBL" id="KN824291">
    <property type="protein sequence ID" value="KIM28801.1"/>
    <property type="molecule type" value="Genomic_DNA"/>
</dbReference>
<feature type="transmembrane region" description="Helical" evidence="1">
    <location>
        <begin position="105"/>
        <end position="124"/>
    </location>
</feature>
<dbReference type="OrthoDB" id="10259513at2759"/>
<feature type="transmembrane region" description="Helical" evidence="1">
    <location>
        <begin position="198"/>
        <end position="215"/>
    </location>
</feature>
<feature type="transmembrane region" description="Helical" evidence="1">
    <location>
        <begin position="34"/>
        <end position="54"/>
    </location>
</feature>
<feature type="transmembrane region" description="Helical" evidence="1">
    <location>
        <begin position="74"/>
        <end position="93"/>
    </location>
</feature>
<keyword evidence="3" id="KW-1185">Reference proteome</keyword>
<dbReference type="PANTHER" id="PTHR38409">
    <property type="entry name" value="MDM10-COMPLEMENTING PROTEIN 1"/>
    <property type="match status" value="1"/>
</dbReference>
<keyword evidence="1" id="KW-0812">Transmembrane</keyword>
<evidence type="ECO:0000256" key="1">
    <source>
        <dbReference type="SAM" id="Phobius"/>
    </source>
</evidence>
<protein>
    <recommendedName>
        <fullName evidence="4">Mitochondrial adapter protein MCP1 transmembrane domain-containing protein</fullName>
    </recommendedName>
</protein>
<evidence type="ECO:0000313" key="2">
    <source>
        <dbReference type="EMBL" id="KIM28801.1"/>
    </source>
</evidence>
<dbReference type="GO" id="GO:0016020">
    <property type="term" value="C:membrane"/>
    <property type="evidence" value="ECO:0007669"/>
    <property type="project" value="InterPro"/>
</dbReference>